<gene>
    <name evidence="6" type="ORF">CD33_17095</name>
</gene>
<dbReference type="InterPro" id="IPR001188">
    <property type="entry name" value="Sperm_putr-bd"/>
</dbReference>
<dbReference type="GO" id="GO:0042597">
    <property type="term" value="C:periplasmic space"/>
    <property type="evidence" value="ECO:0007669"/>
    <property type="project" value="UniProtKB-SubCell"/>
</dbReference>
<organism evidence="6 7">
    <name type="scientific">Ureibacillus sinduriensis BLB-1 = JCM 15800</name>
    <dbReference type="NCBI Taxonomy" id="1384057"/>
    <lineage>
        <taxon>Bacteria</taxon>
        <taxon>Bacillati</taxon>
        <taxon>Bacillota</taxon>
        <taxon>Bacilli</taxon>
        <taxon>Bacillales</taxon>
        <taxon>Caryophanaceae</taxon>
        <taxon>Ureibacillus</taxon>
    </lineage>
</organism>
<evidence type="ECO:0000256" key="5">
    <source>
        <dbReference type="PIRSR" id="PIRSR019574-1"/>
    </source>
</evidence>
<dbReference type="STRING" id="1384057.CD33_17095"/>
<dbReference type="Proteomes" id="UP000030408">
    <property type="component" value="Unassembled WGS sequence"/>
</dbReference>
<dbReference type="AlphaFoldDB" id="A0A0A3HTW4"/>
<evidence type="ECO:0000313" key="6">
    <source>
        <dbReference type="EMBL" id="KGR73733.1"/>
    </source>
</evidence>
<dbReference type="CDD" id="cd13590">
    <property type="entry name" value="PBP2_PotD_PotF_like"/>
    <property type="match status" value="1"/>
</dbReference>
<dbReference type="Pfam" id="PF13416">
    <property type="entry name" value="SBP_bac_8"/>
    <property type="match status" value="1"/>
</dbReference>
<dbReference type="GO" id="GO:0015846">
    <property type="term" value="P:polyamine transport"/>
    <property type="evidence" value="ECO:0007669"/>
    <property type="project" value="InterPro"/>
</dbReference>
<comment type="subcellular location">
    <subcellularLocation>
        <location evidence="1">Periplasm</location>
    </subcellularLocation>
</comment>
<dbReference type="InterPro" id="IPR006059">
    <property type="entry name" value="SBP"/>
</dbReference>
<keyword evidence="2" id="KW-0813">Transport</keyword>
<keyword evidence="7" id="KW-1185">Reference proteome</keyword>
<dbReference type="eggNOG" id="COG0687">
    <property type="taxonomic scope" value="Bacteria"/>
</dbReference>
<evidence type="ECO:0000256" key="1">
    <source>
        <dbReference type="ARBA" id="ARBA00004418"/>
    </source>
</evidence>
<dbReference type="PANTHER" id="PTHR30222">
    <property type="entry name" value="SPERMIDINE/PUTRESCINE-BINDING PERIPLASMIC PROTEIN"/>
    <property type="match status" value="1"/>
</dbReference>
<proteinExistence type="predicted"/>
<dbReference type="GO" id="GO:0019808">
    <property type="term" value="F:polyamine binding"/>
    <property type="evidence" value="ECO:0007669"/>
    <property type="project" value="InterPro"/>
</dbReference>
<feature type="binding site" evidence="5">
    <location>
        <position position="44"/>
    </location>
    <ligand>
        <name>spermidine</name>
        <dbReference type="ChEBI" id="CHEBI:57834"/>
    </ligand>
</feature>
<dbReference type="EMBL" id="JPVO01000055">
    <property type="protein sequence ID" value="KGR73733.1"/>
    <property type="molecule type" value="Genomic_DNA"/>
</dbReference>
<evidence type="ECO:0000256" key="2">
    <source>
        <dbReference type="ARBA" id="ARBA00022448"/>
    </source>
</evidence>
<dbReference type="OrthoDB" id="9769319at2"/>
<feature type="binding site" evidence="5">
    <location>
        <position position="92"/>
    </location>
    <ligand>
        <name>spermidine</name>
        <dbReference type="ChEBI" id="CHEBI:57834"/>
    </ligand>
</feature>
<evidence type="ECO:0000313" key="7">
    <source>
        <dbReference type="Proteomes" id="UP000030408"/>
    </source>
</evidence>
<keyword evidence="4" id="KW-0574">Periplasm</keyword>
<evidence type="ECO:0000256" key="4">
    <source>
        <dbReference type="ARBA" id="ARBA00022764"/>
    </source>
</evidence>
<name>A0A0A3HTW4_9BACL</name>
<keyword evidence="3" id="KW-0732">Signal</keyword>
<protein>
    <submittedName>
        <fullName evidence="6">Spermidine/putrescine ABC transporter substrate-binding protein</fullName>
    </submittedName>
</protein>
<dbReference type="PANTHER" id="PTHR30222:SF17">
    <property type="entry name" value="SPERMIDINE_PUTRESCINE-BINDING PERIPLASMIC PROTEIN"/>
    <property type="match status" value="1"/>
</dbReference>
<dbReference type="PRINTS" id="PR00909">
    <property type="entry name" value="SPERMDNBNDNG"/>
</dbReference>
<comment type="caution">
    <text evidence="6">The sequence shown here is derived from an EMBL/GenBank/DDBJ whole genome shotgun (WGS) entry which is preliminary data.</text>
</comment>
<accession>A0A0A3HTW4</accession>
<evidence type="ECO:0000256" key="3">
    <source>
        <dbReference type="ARBA" id="ARBA00022729"/>
    </source>
</evidence>
<dbReference type="SUPFAM" id="SSF53850">
    <property type="entry name" value="Periplasmic binding protein-like II"/>
    <property type="match status" value="1"/>
</dbReference>
<sequence>MRSLIQAAIAILVVCALLFFAVDRLESAGSAGSKDTITVYNWGEYIDPDLLNQFTEETGIKVIYETFDSNEAMMTKVEQGGSAYDVAVPSEYMVEMMKEKDLLLPIDHSKLPNFKNIDPYFLDLAFDPGNKYSIPYFWGTVGVVFNPSIVGDHLTFKSWEDLWDPSLKGKVFLVDGAREVMGMGLNSLGESLNAKDDALLRSATEKLTSLSPNIKAIIGDEITPLMINNEASVALIWSGQAADMLWENEDLDFAVPEEGSNLWFDNFVIPKTAANIDGAHAFINFMLDAEISAQNNDYVGYSTPNAAAMELMDPEVIEDERFYPNEELRAKLEVYENLGLEWLGKYNEQFLKFKMSIR</sequence>
<dbReference type="PIRSF" id="PIRSF019574">
    <property type="entry name" value="Periplasmic_polyamine_BP"/>
    <property type="match status" value="1"/>
</dbReference>
<dbReference type="RefSeq" id="WP_036202557.1">
    <property type="nucleotide sequence ID" value="NZ_AVCY01000001.1"/>
</dbReference>
<reference evidence="6 7" key="1">
    <citation type="submission" date="2014-02" db="EMBL/GenBank/DDBJ databases">
        <title>Draft genome sequence of Lysinibacillus sinduriensis JCM 15800.</title>
        <authorList>
            <person name="Zhang F."/>
            <person name="Wang G."/>
            <person name="Zhang L."/>
        </authorList>
    </citation>
    <scope>NUCLEOTIDE SEQUENCE [LARGE SCALE GENOMIC DNA]</scope>
    <source>
        <strain evidence="6 7">JCM 15800</strain>
    </source>
</reference>
<dbReference type="Gene3D" id="3.40.190.10">
    <property type="entry name" value="Periplasmic binding protein-like II"/>
    <property type="match status" value="2"/>
</dbReference>